<organism evidence="1 2">
    <name type="scientific">Laceyella sediminis</name>
    <dbReference type="NCBI Taxonomy" id="573074"/>
    <lineage>
        <taxon>Bacteria</taxon>
        <taxon>Bacillati</taxon>
        <taxon>Bacillota</taxon>
        <taxon>Bacilli</taxon>
        <taxon>Bacillales</taxon>
        <taxon>Thermoactinomycetaceae</taxon>
        <taxon>Laceyella</taxon>
    </lineage>
</organism>
<comment type="caution">
    <text evidence="1">The sequence shown here is derived from an EMBL/GenBank/DDBJ whole genome shotgun (WGS) entry which is preliminary data.</text>
</comment>
<accession>A0ABX5EKJ6</accession>
<keyword evidence="2" id="KW-1185">Reference proteome</keyword>
<sequence>MSRNKFFSSRDQFEEWLFFQSDVVENFVDEFDHLNLDFSPESLIRLEQWILEKHPSPQSLVKDEKAEILDGILRYVGQVYVKQLKGKWNVVLDDPQYAYYSMPIVTTPDDMDVSPFSEIVASSDRRRGDYMYSVFMKKKRRMEENGLL</sequence>
<proteinExistence type="predicted"/>
<name>A0ABX5EKJ6_9BACL</name>
<dbReference type="Proteomes" id="UP000238836">
    <property type="component" value="Unassembled WGS sequence"/>
</dbReference>
<dbReference type="EMBL" id="PVTZ01000014">
    <property type="protein sequence ID" value="PRZ12378.1"/>
    <property type="molecule type" value="Genomic_DNA"/>
</dbReference>
<evidence type="ECO:0008006" key="3">
    <source>
        <dbReference type="Google" id="ProtNLM"/>
    </source>
</evidence>
<dbReference type="RefSeq" id="WP_106343135.1">
    <property type="nucleotide sequence ID" value="NZ_PVTZ01000014.1"/>
</dbReference>
<protein>
    <recommendedName>
        <fullName evidence="3">DUF3806 domain-containing protein</fullName>
    </recommendedName>
</protein>
<evidence type="ECO:0000313" key="1">
    <source>
        <dbReference type="EMBL" id="PRZ12378.1"/>
    </source>
</evidence>
<evidence type="ECO:0000313" key="2">
    <source>
        <dbReference type="Proteomes" id="UP000238836"/>
    </source>
</evidence>
<reference evidence="1 2" key="1">
    <citation type="submission" date="2018-03" db="EMBL/GenBank/DDBJ databases">
        <title>Genomic Encyclopedia of Archaeal and Bacterial Type Strains, Phase II (KMG-II): from individual species to whole genera.</title>
        <authorList>
            <person name="Goeker M."/>
        </authorList>
    </citation>
    <scope>NUCLEOTIDE SEQUENCE [LARGE SCALE GENOMIC DNA]</scope>
    <source>
        <strain evidence="1 2">RHA1</strain>
    </source>
</reference>
<gene>
    <name evidence="1" type="ORF">CLV36_11442</name>
</gene>